<name>A0AAV5T2U2_9BILA</name>
<dbReference type="InterPro" id="IPR013087">
    <property type="entry name" value="Znf_C2H2_type"/>
</dbReference>
<proteinExistence type="predicted"/>
<feature type="region of interest" description="Disordered" evidence="2">
    <location>
        <begin position="75"/>
        <end position="143"/>
    </location>
</feature>
<dbReference type="SUPFAM" id="SSF57667">
    <property type="entry name" value="beta-beta-alpha zinc fingers"/>
    <property type="match status" value="1"/>
</dbReference>
<evidence type="ECO:0000313" key="5">
    <source>
        <dbReference type="Proteomes" id="UP001432027"/>
    </source>
</evidence>
<comment type="caution">
    <text evidence="4">The sequence shown here is derived from an EMBL/GenBank/DDBJ whole genome shotgun (WGS) entry which is preliminary data.</text>
</comment>
<dbReference type="SMART" id="SM00355">
    <property type="entry name" value="ZnF_C2H2"/>
    <property type="match status" value="2"/>
</dbReference>
<dbReference type="AlphaFoldDB" id="A0AAV5T2U2"/>
<dbReference type="Proteomes" id="UP001432027">
    <property type="component" value="Unassembled WGS sequence"/>
</dbReference>
<evidence type="ECO:0000313" key="4">
    <source>
        <dbReference type="EMBL" id="GMS87899.1"/>
    </source>
</evidence>
<gene>
    <name evidence="4" type="ORF">PENTCL1PPCAC_10074</name>
</gene>
<dbReference type="EMBL" id="BTSX01000003">
    <property type="protein sequence ID" value="GMS87899.1"/>
    <property type="molecule type" value="Genomic_DNA"/>
</dbReference>
<evidence type="ECO:0000256" key="2">
    <source>
        <dbReference type="SAM" id="MobiDB-lite"/>
    </source>
</evidence>
<reference evidence="4" key="1">
    <citation type="submission" date="2023-10" db="EMBL/GenBank/DDBJ databases">
        <title>Genome assembly of Pristionchus species.</title>
        <authorList>
            <person name="Yoshida K."/>
            <person name="Sommer R.J."/>
        </authorList>
    </citation>
    <scope>NUCLEOTIDE SEQUENCE</scope>
    <source>
        <strain evidence="4">RS0144</strain>
    </source>
</reference>
<keyword evidence="1" id="KW-0862">Zinc</keyword>
<keyword evidence="1" id="KW-0479">Metal-binding</keyword>
<dbReference type="PROSITE" id="PS50157">
    <property type="entry name" value="ZINC_FINGER_C2H2_2"/>
    <property type="match status" value="1"/>
</dbReference>
<feature type="non-terminal residue" evidence="4">
    <location>
        <position position="1"/>
    </location>
</feature>
<accession>A0AAV5T2U2</accession>
<sequence length="143" mass="16717">TDATQMQMFDRDYGAQCPLCKMYYQGAHSLSEHIATVHRDFEGKLFECDQCDKSYRHFAHLRAHKHTKHLAPMKFKRTKKCRTSVSKSRDEKGEEKEEVHDQEDAQEPEKEMKEEESGSDVEEESDSYLLDCVMMSDIDSESE</sequence>
<evidence type="ECO:0000256" key="1">
    <source>
        <dbReference type="PROSITE-ProRule" id="PRU00042"/>
    </source>
</evidence>
<dbReference type="Gene3D" id="3.30.160.60">
    <property type="entry name" value="Classic Zinc Finger"/>
    <property type="match status" value="1"/>
</dbReference>
<dbReference type="GO" id="GO:0008270">
    <property type="term" value="F:zinc ion binding"/>
    <property type="evidence" value="ECO:0007669"/>
    <property type="project" value="UniProtKB-KW"/>
</dbReference>
<dbReference type="PROSITE" id="PS00028">
    <property type="entry name" value="ZINC_FINGER_C2H2_1"/>
    <property type="match status" value="1"/>
</dbReference>
<evidence type="ECO:0000259" key="3">
    <source>
        <dbReference type="PROSITE" id="PS50157"/>
    </source>
</evidence>
<keyword evidence="1" id="KW-0863">Zinc-finger</keyword>
<protein>
    <recommendedName>
        <fullName evidence="3">C2H2-type domain-containing protein</fullName>
    </recommendedName>
</protein>
<organism evidence="4 5">
    <name type="scientific">Pristionchus entomophagus</name>
    <dbReference type="NCBI Taxonomy" id="358040"/>
    <lineage>
        <taxon>Eukaryota</taxon>
        <taxon>Metazoa</taxon>
        <taxon>Ecdysozoa</taxon>
        <taxon>Nematoda</taxon>
        <taxon>Chromadorea</taxon>
        <taxon>Rhabditida</taxon>
        <taxon>Rhabditina</taxon>
        <taxon>Diplogasteromorpha</taxon>
        <taxon>Diplogasteroidea</taxon>
        <taxon>Neodiplogasteridae</taxon>
        <taxon>Pristionchus</taxon>
    </lineage>
</organism>
<feature type="compositionally biased region" description="Basic and acidic residues" evidence="2">
    <location>
        <begin position="87"/>
        <end position="116"/>
    </location>
</feature>
<feature type="domain" description="C2H2-type" evidence="3">
    <location>
        <begin position="46"/>
        <end position="74"/>
    </location>
</feature>
<dbReference type="InterPro" id="IPR036236">
    <property type="entry name" value="Znf_C2H2_sf"/>
</dbReference>
<keyword evidence="5" id="KW-1185">Reference proteome</keyword>
<feature type="non-terminal residue" evidence="4">
    <location>
        <position position="143"/>
    </location>
</feature>
<feature type="compositionally biased region" description="Acidic residues" evidence="2">
    <location>
        <begin position="117"/>
        <end position="126"/>
    </location>
</feature>